<name>A0A3B0VNC1_9ZZZZ</name>
<sequence length="185" mass="20512">MKNIILISAAIVTIIGGGISVYMMGKSSSNEPTSNAVEITITNAISGLPQNEQESAKDLMEPVLDLIKAISNEKAPAEDLKQYENRFKEKLKDFSLASYQASKSPFIPPTTKAQLFCNNVFTFFYKGKTGSKNSILYSVDGRTRSLGIGDNRLFRSDGSKLKFTYLEFDKQRNGPILQYECLDEG</sequence>
<organism evidence="1">
    <name type="scientific">hydrothermal vent metagenome</name>
    <dbReference type="NCBI Taxonomy" id="652676"/>
    <lineage>
        <taxon>unclassified sequences</taxon>
        <taxon>metagenomes</taxon>
        <taxon>ecological metagenomes</taxon>
    </lineage>
</organism>
<evidence type="ECO:0000313" key="1">
    <source>
        <dbReference type="EMBL" id="VAW45128.1"/>
    </source>
</evidence>
<accession>A0A3B0VNC1</accession>
<dbReference type="AlphaFoldDB" id="A0A3B0VNC1"/>
<protein>
    <submittedName>
        <fullName evidence="1">Uncharacterized protein</fullName>
    </submittedName>
</protein>
<dbReference type="EMBL" id="UOFB01000072">
    <property type="protein sequence ID" value="VAW45128.1"/>
    <property type="molecule type" value="Genomic_DNA"/>
</dbReference>
<gene>
    <name evidence="1" type="ORF">MNBD_GAMMA04-1137</name>
</gene>
<proteinExistence type="predicted"/>
<reference evidence="1" key="1">
    <citation type="submission" date="2018-06" db="EMBL/GenBank/DDBJ databases">
        <authorList>
            <person name="Zhirakovskaya E."/>
        </authorList>
    </citation>
    <scope>NUCLEOTIDE SEQUENCE</scope>
</reference>